<evidence type="ECO:0000313" key="3">
    <source>
        <dbReference type="EMBL" id="RFU51038.1"/>
    </source>
</evidence>
<keyword evidence="7" id="KW-1185">Reference proteome</keyword>
<keyword evidence="1" id="KW-1133">Transmembrane helix</keyword>
<sequence>MSLITILLATAVALEHFYIMYLETIATQSATTSRVFGLTEDELSRQSVSLLLKNQGIYNGLLGLSLLYALFISVNLEMVTVFVLFVIGAAVYGALSSSKKILLTQGGPALLALLSIFIFH</sequence>
<evidence type="ECO:0000313" key="2">
    <source>
        <dbReference type="EMBL" id="AXQ79646.1"/>
    </source>
</evidence>
<protein>
    <submittedName>
        <fullName evidence="4">DUF1304 domain-containing protein</fullName>
    </submittedName>
</protein>
<keyword evidence="1" id="KW-0812">Transmembrane</keyword>
<dbReference type="EMBL" id="QVQZ01000012">
    <property type="protein sequence ID" value="RFU53082.1"/>
    <property type="molecule type" value="Genomic_DNA"/>
</dbReference>
<name>A0A372KLC2_9STRE</name>
<dbReference type="KEGG" id="schj:DDV21_011535"/>
<reference evidence="4 6" key="2">
    <citation type="submission" date="2018-08" db="EMBL/GenBank/DDBJ databases">
        <title>Draft genome of Streptococcus sp. nov. Z1.</title>
        <authorList>
            <person name="Tian Z."/>
        </authorList>
    </citation>
    <scope>NUCLEOTIDE SEQUENCE [LARGE SCALE GENOMIC DNA]</scope>
    <source>
        <strain evidence="4">Z1</strain>
        <strain evidence="6">Z1(2018)</strain>
    </source>
</reference>
<evidence type="ECO:0000313" key="5">
    <source>
        <dbReference type="Proteomes" id="UP000246115"/>
    </source>
</evidence>
<dbReference type="RefSeq" id="WP_116878265.1">
    <property type="nucleotide sequence ID" value="NZ_CP031733.1"/>
</dbReference>
<dbReference type="EMBL" id="QVQY01000011">
    <property type="protein sequence ID" value="RFU51038.1"/>
    <property type="molecule type" value="Genomic_DNA"/>
</dbReference>
<proteinExistence type="predicted"/>
<evidence type="ECO:0000313" key="7">
    <source>
        <dbReference type="Proteomes" id="UP000264056"/>
    </source>
</evidence>
<feature type="transmembrane region" description="Helical" evidence="1">
    <location>
        <begin position="101"/>
        <end position="119"/>
    </location>
</feature>
<evidence type="ECO:0000256" key="1">
    <source>
        <dbReference type="SAM" id="Phobius"/>
    </source>
</evidence>
<evidence type="ECO:0000313" key="6">
    <source>
        <dbReference type="Proteomes" id="UP000262901"/>
    </source>
</evidence>
<reference evidence="2" key="4">
    <citation type="journal article" date="2019" name="Int. J. Syst. Evol. Microbiol.">
        <title>Streptococcus chenjunshii sp. nov. isolated from feces of Tibetan antelopes.</title>
        <authorList>
            <person name="Tian Z."/>
            <person name="Lu S."/>
            <person name="Jin D."/>
            <person name="Yang J."/>
            <person name="Pu J."/>
            <person name="Lai X.H."/>
            <person name="Bai X.N."/>
            <person name="Wu X.M."/>
            <person name="Li J."/>
            <person name="Wang S."/>
            <person name="Xu J."/>
        </authorList>
    </citation>
    <scope>NUCLEOTIDE SEQUENCE</scope>
    <source>
        <strain evidence="2">Z15</strain>
    </source>
</reference>
<evidence type="ECO:0000313" key="4">
    <source>
        <dbReference type="EMBL" id="RFU53082.1"/>
    </source>
</evidence>
<dbReference type="Proteomes" id="UP000262901">
    <property type="component" value="Unassembled WGS sequence"/>
</dbReference>
<reference evidence="5" key="3">
    <citation type="submission" date="2018-08" db="EMBL/GenBank/DDBJ databases">
        <title>Streptococcus chenjunshii sp. nov., isolated from stools sample of the Tibetan antelope in the Qinghai-Tibet plateau, China.</title>
        <authorList>
            <person name="Tian Z."/>
        </authorList>
    </citation>
    <scope>NUCLEOTIDE SEQUENCE [LARGE SCALE GENOMIC DNA]</scope>
    <source>
        <strain evidence="5">Z15</strain>
    </source>
</reference>
<dbReference type="InterPro" id="IPR009732">
    <property type="entry name" value="DUF1304"/>
</dbReference>
<dbReference type="Proteomes" id="UP000264056">
    <property type="component" value="Unassembled WGS sequence"/>
</dbReference>
<organism evidence="4 6">
    <name type="scientific">Streptococcus chenjunshii</name>
    <dbReference type="NCBI Taxonomy" id="2173853"/>
    <lineage>
        <taxon>Bacteria</taxon>
        <taxon>Bacillati</taxon>
        <taxon>Bacillota</taxon>
        <taxon>Bacilli</taxon>
        <taxon>Lactobacillales</taxon>
        <taxon>Streptococcaceae</taxon>
        <taxon>Streptococcus</taxon>
    </lineage>
</organism>
<dbReference type="Proteomes" id="UP000246115">
    <property type="component" value="Chromosome"/>
</dbReference>
<dbReference type="PANTHER" id="PTHR38446">
    <property type="entry name" value="BLL0914 PROTEIN"/>
    <property type="match status" value="1"/>
</dbReference>
<dbReference type="AlphaFoldDB" id="A0A372KLC2"/>
<accession>A0A346NF51</accession>
<accession>A0A372KLC2</accession>
<reference evidence="3 7" key="1">
    <citation type="submission" date="2018-08" db="EMBL/GenBank/DDBJ databases">
        <title>Draft genome of Streptococcus sp .nov. Z2.</title>
        <authorList>
            <person name="Tian Z."/>
        </authorList>
    </citation>
    <scope>NUCLEOTIDE SEQUENCE [LARGE SCALE GENOMIC DNA]</scope>
    <source>
        <strain evidence="3 7">Z2</strain>
    </source>
</reference>
<gene>
    <name evidence="2" type="ORF">DDV21_011535</name>
    <name evidence="3" type="ORF">DDV22_05515</name>
    <name evidence="4" type="ORF">DDV23_06310</name>
</gene>
<dbReference type="EMBL" id="CP031733">
    <property type="protein sequence ID" value="AXQ79646.1"/>
    <property type="molecule type" value="Genomic_DNA"/>
</dbReference>
<dbReference type="OrthoDB" id="9803832at2"/>
<dbReference type="PANTHER" id="PTHR38446:SF1">
    <property type="entry name" value="BLL0914 PROTEIN"/>
    <property type="match status" value="1"/>
</dbReference>
<dbReference type="Pfam" id="PF06993">
    <property type="entry name" value="DUF1304"/>
    <property type="match status" value="1"/>
</dbReference>
<keyword evidence="1" id="KW-0472">Membrane</keyword>